<feature type="domain" description="ATPase AAA-type core" evidence="5">
    <location>
        <begin position="266"/>
        <end position="350"/>
    </location>
</feature>
<name>A0ABN7VUS3_GIGMA</name>
<evidence type="ECO:0000256" key="4">
    <source>
        <dbReference type="SAM" id="Coils"/>
    </source>
</evidence>
<keyword evidence="2" id="KW-0067">ATP-binding</keyword>
<feature type="domain" description="ClpA/ClpB AAA lid" evidence="6">
    <location>
        <begin position="55"/>
        <end position="156"/>
    </location>
</feature>
<evidence type="ECO:0000256" key="1">
    <source>
        <dbReference type="ARBA" id="ARBA00022741"/>
    </source>
</evidence>
<dbReference type="Pfam" id="PF17871">
    <property type="entry name" value="AAA_lid_9"/>
    <property type="match status" value="1"/>
</dbReference>
<keyword evidence="1" id="KW-0547">Nucleotide-binding</keyword>
<sequence length="419" mass="47742">SEESIDAGNLLKPALAKGILRCFGATTIDEYRKYIEKDPALARRFQSVMAVEPNVEETITILRGLKEKYEIHHGVRISDSALVAAATYSHRYITDRFLPDKAIDLVDEACSKLRLQEESKPEAIDNLDRQIIVLRIELESLRKETDSVSQERRKKLQKELDENMIWQEERAKLKEIKNIKSQLEQAKIELESAQRQEESSESLLHERVIAYDTGIIVSRITGIRFTSCFEVKGINFTYGRKSFTTWQDEAIRAVSEAVRLSRAGLQKSSIIRVDMSEYMEKFAVSRLVGAPPGYIGYEKGGELTEAVRRKLFSVVPLDEMEKTHRDVSNLLLQILDDGHVTDSQDRKIIINILSISNIANLGVDILVASDIAEEGKVSDLTKVAVLDVIVFNRLSRRDIVDIRLREIQKRLENRHVTYG</sequence>
<feature type="coiled-coil region" evidence="4">
    <location>
        <begin position="124"/>
        <end position="203"/>
    </location>
</feature>
<keyword evidence="3" id="KW-0143">Chaperone</keyword>
<dbReference type="PANTHER" id="PTHR11638:SF176">
    <property type="entry name" value="HEAT SHOCK PROTEIN 78, MITOCHONDRIAL"/>
    <property type="match status" value="1"/>
</dbReference>
<dbReference type="PRINTS" id="PR00300">
    <property type="entry name" value="CLPPROTEASEA"/>
</dbReference>
<dbReference type="SUPFAM" id="SSF52540">
    <property type="entry name" value="P-loop containing nucleoside triphosphate hydrolases"/>
    <property type="match status" value="2"/>
</dbReference>
<evidence type="ECO:0000256" key="3">
    <source>
        <dbReference type="ARBA" id="ARBA00023186"/>
    </source>
</evidence>
<evidence type="ECO:0000259" key="5">
    <source>
        <dbReference type="Pfam" id="PF07724"/>
    </source>
</evidence>
<dbReference type="InterPro" id="IPR041546">
    <property type="entry name" value="ClpA/ClpB_AAA_lid"/>
</dbReference>
<evidence type="ECO:0000259" key="6">
    <source>
        <dbReference type="Pfam" id="PF17871"/>
    </source>
</evidence>
<dbReference type="Pfam" id="PF07724">
    <property type="entry name" value="AAA_2"/>
    <property type="match status" value="1"/>
</dbReference>
<feature type="non-terminal residue" evidence="7">
    <location>
        <position position="1"/>
    </location>
</feature>
<evidence type="ECO:0000313" key="7">
    <source>
        <dbReference type="EMBL" id="CAG8801053.1"/>
    </source>
</evidence>
<dbReference type="InterPro" id="IPR001270">
    <property type="entry name" value="ClpA/B"/>
</dbReference>
<proteinExistence type="predicted"/>
<dbReference type="PANTHER" id="PTHR11638">
    <property type="entry name" value="ATP-DEPENDENT CLP PROTEASE"/>
    <property type="match status" value="1"/>
</dbReference>
<evidence type="ECO:0000313" key="8">
    <source>
        <dbReference type="Proteomes" id="UP000789901"/>
    </source>
</evidence>
<accession>A0ABN7VUS3</accession>
<keyword evidence="8" id="KW-1185">Reference proteome</keyword>
<evidence type="ECO:0000256" key="2">
    <source>
        <dbReference type="ARBA" id="ARBA00022840"/>
    </source>
</evidence>
<dbReference type="Proteomes" id="UP000789901">
    <property type="component" value="Unassembled WGS sequence"/>
</dbReference>
<reference evidence="7 8" key="1">
    <citation type="submission" date="2021-06" db="EMBL/GenBank/DDBJ databases">
        <authorList>
            <person name="Kallberg Y."/>
            <person name="Tangrot J."/>
            <person name="Rosling A."/>
        </authorList>
    </citation>
    <scope>NUCLEOTIDE SEQUENCE [LARGE SCALE GENOMIC DNA]</scope>
    <source>
        <strain evidence="7 8">120-4 pot B 10/14</strain>
    </source>
</reference>
<dbReference type="InterPro" id="IPR027417">
    <property type="entry name" value="P-loop_NTPase"/>
</dbReference>
<dbReference type="Gene3D" id="3.40.50.300">
    <property type="entry name" value="P-loop containing nucleotide triphosphate hydrolases"/>
    <property type="match status" value="3"/>
</dbReference>
<dbReference type="PROSITE" id="PS00871">
    <property type="entry name" value="CLPAB_2"/>
    <property type="match status" value="1"/>
</dbReference>
<dbReference type="InterPro" id="IPR003959">
    <property type="entry name" value="ATPase_AAA_core"/>
</dbReference>
<dbReference type="InterPro" id="IPR028299">
    <property type="entry name" value="ClpA/B_CS2"/>
</dbReference>
<comment type="caution">
    <text evidence="7">The sequence shown here is derived from an EMBL/GenBank/DDBJ whole genome shotgun (WGS) entry which is preliminary data.</text>
</comment>
<organism evidence="7 8">
    <name type="scientific">Gigaspora margarita</name>
    <dbReference type="NCBI Taxonomy" id="4874"/>
    <lineage>
        <taxon>Eukaryota</taxon>
        <taxon>Fungi</taxon>
        <taxon>Fungi incertae sedis</taxon>
        <taxon>Mucoromycota</taxon>
        <taxon>Glomeromycotina</taxon>
        <taxon>Glomeromycetes</taxon>
        <taxon>Diversisporales</taxon>
        <taxon>Gigasporaceae</taxon>
        <taxon>Gigaspora</taxon>
    </lineage>
</organism>
<gene>
    <name evidence="7" type="ORF">GMARGA_LOCUS23109</name>
</gene>
<dbReference type="InterPro" id="IPR050130">
    <property type="entry name" value="ClpA_ClpB"/>
</dbReference>
<dbReference type="InterPro" id="IPR018368">
    <property type="entry name" value="ClpA/B_CS1"/>
</dbReference>
<dbReference type="EMBL" id="CAJVQB010023085">
    <property type="protein sequence ID" value="CAG8801053.1"/>
    <property type="molecule type" value="Genomic_DNA"/>
</dbReference>
<protein>
    <submittedName>
        <fullName evidence="7">3651_t:CDS:1</fullName>
    </submittedName>
</protein>
<dbReference type="PROSITE" id="PS00870">
    <property type="entry name" value="CLPAB_1"/>
    <property type="match status" value="1"/>
</dbReference>
<keyword evidence="4" id="KW-0175">Coiled coil</keyword>